<gene>
    <name evidence="3" type="ORF">PHAECO_LOCUS2418</name>
</gene>
<evidence type="ECO:0000313" key="3">
    <source>
        <dbReference type="EMBL" id="CAG9815140.1"/>
    </source>
</evidence>
<feature type="domain" description="FAS1" evidence="2">
    <location>
        <begin position="26"/>
        <end position="158"/>
    </location>
</feature>
<dbReference type="InterPro" id="IPR036378">
    <property type="entry name" value="FAS1_dom_sf"/>
</dbReference>
<dbReference type="GO" id="GO:0050839">
    <property type="term" value="F:cell adhesion molecule binding"/>
    <property type="evidence" value="ECO:0007669"/>
    <property type="project" value="TreeGrafter"/>
</dbReference>
<organism evidence="3 4">
    <name type="scientific">Phaedon cochleariae</name>
    <name type="common">Mustard beetle</name>
    <dbReference type="NCBI Taxonomy" id="80249"/>
    <lineage>
        <taxon>Eukaryota</taxon>
        <taxon>Metazoa</taxon>
        <taxon>Ecdysozoa</taxon>
        <taxon>Arthropoda</taxon>
        <taxon>Hexapoda</taxon>
        <taxon>Insecta</taxon>
        <taxon>Pterygota</taxon>
        <taxon>Neoptera</taxon>
        <taxon>Endopterygota</taxon>
        <taxon>Coleoptera</taxon>
        <taxon>Polyphaga</taxon>
        <taxon>Cucujiformia</taxon>
        <taxon>Chrysomeloidea</taxon>
        <taxon>Chrysomelidae</taxon>
        <taxon>Chrysomelinae</taxon>
        <taxon>Chrysomelini</taxon>
        <taxon>Phaedon</taxon>
    </lineage>
</organism>
<evidence type="ECO:0000313" key="4">
    <source>
        <dbReference type="Proteomes" id="UP001153737"/>
    </source>
</evidence>
<dbReference type="OrthoDB" id="7700931at2759"/>
<dbReference type="PANTHER" id="PTHR10900">
    <property type="entry name" value="PERIOSTIN-RELATED"/>
    <property type="match status" value="1"/>
</dbReference>
<dbReference type="GO" id="GO:0030198">
    <property type="term" value="P:extracellular matrix organization"/>
    <property type="evidence" value="ECO:0007669"/>
    <property type="project" value="TreeGrafter"/>
</dbReference>
<name>A0A9N9X189_PHACE</name>
<feature type="signal peptide" evidence="1">
    <location>
        <begin position="1"/>
        <end position="23"/>
    </location>
</feature>
<dbReference type="GO" id="GO:0007155">
    <property type="term" value="P:cell adhesion"/>
    <property type="evidence" value="ECO:0007669"/>
    <property type="project" value="TreeGrafter"/>
</dbReference>
<feature type="domain" description="FAS1" evidence="2">
    <location>
        <begin position="327"/>
        <end position="469"/>
    </location>
</feature>
<dbReference type="PROSITE" id="PS50213">
    <property type="entry name" value="FAS1"/>
    <property type="match status" value="3"/>
</dbReference>
<feature type="domain" description="FAS1" evidence="2">
    <location>
        <begin position="176"/>
        <end position="315"/>
    </location>
</feature>
<reference evidence="3" key="2">
    <citation type="submission" date="2022-10" db="EMBL/GenBank/DDBJ databases">
        <authorList>
            <consortium name="ENA_rothamsted_submissions"/>
            <consortium name="culmorum"/>
            <person name="King R."/>
        </authorList>
    </citation>
    <scope>NUCLEOTIDE SEQUENCE</scope>
</reference>
<dbReference type="PANTHER" id="PTHR10900:SF120">
    <property type="entry name" value="MUCIN-5AC-RELATED"/>
    <property type="match status" value="1"/>
</dbReference>
<dbReference type="GO" id="GO:0031012">
    <property type="term" value="C:extracellular matrix"/>
    <property type="evidence" value="ECO:0007669"/>
    <property type="project" value="TreeGrafter"/>
</dbReference>
<dbReference type="GO" id="GO:0005615">
    <property type="term" value="C:extracellular space"/>
    <property type="evidence" value="ECO:0007669"/>
    <property type="project" value="TreeGrafter"/>
</dbReference>
<reference evidence="3" key="1">
    <citation type="submission" date="2022-01" db="EMBL/GenBank/DDBJ databases">
        <authorList>
            <person name="King R."/>
        </authorList>
    </citation>
    <scope>NUCLEOTIDE SEQUENCE</scope>
</reference>
<dbReference type="InterPro" id="IPR000782">
    <property type="entry name" value="FAS1_domain"/>
</dbReference>
<proteinExistence type="predicted"/>
<dbReference type="InterPro" id="IPR050904">
    <property type="entry name" value="Adhesion/Biosynth-related"/>
</dbReference>
<sequence>MMVHFLASIILCLFLVINHHVSCQRSKTVYQKIQQEPQFAEFNALVRSNRVARLNLHFEQLTVFVPENRAFRDLQGDLNSNLAFYHMSFDVYPLDSLGKKNSLSSVNLENPPLWITRVDEDVYVNNAKILQDKSNYVSRSRDGYMGKQQVLHMIDEVLDPVIPSPKYSPTAYDFLSTTVDWRLQASLSVSNFFTKVKENKLQHVYEQNIGHTFFVPLDSGMDPHKFRMMDKHIVLGHVIPSHVLFTRPTRKNFPYESLTNDDYAYIVLSFTEREGKLFVKGLARGSYGEGQFYSEVVVPNIPVKNGVVHLIAQPLGIVNRALRPFPYLPILEKLSTDPSLEVVYTMGERTGFNKIFSRKNVSFTYLVSRDSSWKKLEEGGLDPMEKDLDMLKRHLIISQTPYSVEQLYSLTKANNYTGIDLRTEAGPLRIMVVKIDQDYYLRWYTRYIKFLRADYECTDGIIHVLSSPLANFRKKDEISTVALRTDYKGYWETFKHAFFKILNVWN</sequence>
<dbReference type="Gene3D" id="2.30.180.10">
    <property type="entry name" value="FAS1 domain"/>
    <property type="match status" value="3"/>
</dbReference>
<dbReference type="Proteomes" id="UP001153737">
    <property type="component" value="Chromosome 11"/>
</dbReference>
<evidence type="ECO:0000256" key="1">
    <source>
        <dbReference type="SAM" id="SignalP"/>
    </source>
</evidence>
<dbReference type="AlphaFoldDB" id="A0A9N9X189"/>
<feature type="chain" id="PRO_5040418191" description="FAS1 domain-containing protein" evidence="1">
    <location>
        <begin position="24"/>
        <end position="506"/>
    </location>
</feature>
<keyword evidence="4" id="KW-1185">Reference proteome</keyword>
<accession>A0A9N9X189</accession>
<keyword evidence="1" id="KW-0732">Signal</keyword>
<dbReference type="SUPFAM" id="SSF82153">
    <property type="entry name" value="FAS1 domain"/>
    <property type="match status" value="3"/>
</dbReference>
<evidence type="ECO:0000259" key="2">
    <source>
        <dbReference type="PROSITE" id="PS50213"/>
    </source>
</evidence>
<dbReference type="EMBL" id="OU896717">
    <property type="protein sequence ID" value="CAG9815140.1"/>
    <property type="molecule type" value="Genomic_DNA"/>
</dbReference>
<protein>
    <recommendedName>
        <fullName evidence="2">FAS1 domain-containing protein</fullName>
    </recommendedName>
</protein>
<dbReference type="Pfam" id="PF02469">
    <property type="entry name" value="Fasciclin"/>
    <property type="match status" value="3"/>
</dbReference>
<dbReference type="SMART" id="SM00554">
    <property type="entry name" value="FAS1"/>
    <property type="match status" value="3"/>
</dbReference>